<keyword evidence="3" id="KW-0614">Plasmid</keyword>
<proteinExistence type="predicted"/>
<feature type="compositionally biased region" description="Basic and acidic residues" evidence="2">
    <location>
        <begin position="1"/>
        <end position="12"/>
    </location>
</feature>
<evidence type="ECO:0000313" key="4">
    <source>
        <dbReference type="Proteomes" id="UP001348817"/>
    </source>
</evidence>
<feature type="coiled-coil region" evidence="1">
    <location>
        <begin position="398"/>
        <end position="473"/>
    </location>
</feature>
<dbReference type="AlphaFoldDB" id="A0AAU9CQV7"/>
<dbReference type="RefSeq" id="WP_338395885.1">
    <property type="nucleotide sequence ID" value="NZ_AP025319.1"/>
</dbReference>
<keyword evidence="1" id="KW-0175">Coiled coil</keyword>
<dbReference type="EMBL" id="AP025319">
    <property type="protein sequence ID" value="BDD12568.1"/>
    <property type="molecule type" value="Genomic_DNA"/>
</dbReference>
<sequence>MFRRGSRDKERSGSGAGSEGEAKMPPTGLLPSRTAFDTSLLTEQEKTEEEYEDISASSVGTVAPAKERGWFMRNLAALWEKKETPSPKVIGEADSLGLPPEHKKDLASAHPEIVDIRGMLERYALIDEQMDPATEPPKLKVPYPELAEFCLANVPHFRLERFYAMFRNTGGETAQMPNPFGTGVEEVDFEEPEGDITPEMIRESLLHGLLSGAFEKAQADWEAKATKAESDYGESDFSPEWKQSDLDIEDLEEGTADGEASLSLRRFHSVMRHMKDERAKWGPEKDVFHEAMIQKIVDYRNALVKNMDLEKAYYSTVQPHMRGVKLGSGTGTPSDSTQDWEGVIDPEILDMSEGTPEVSHKEMESILSRNPAIAVGILQEEIEHLNGVVEKGKALVEARDEELGIPALKQKLEELKREIQEMERRIEELKGMEGVEDAELSGVSPDSLDWVSNQQEKEQLAGKMDNISELRKLRTDALPNARMDKDDLEERLHDLCDHKKRNAVNALVSQIAKLSLAVSGFTPQRTIILENPDPTTGSYSRVNTWLDEYRYDHKTAAVDEIVAKASDWRRTHNYQKDEDPITAQTRKALQELMRKAQEEKSRLETEKKELFNGPKIREH</sequence>
<geneLocation type="plasmid" evidence="3 4">
    <name>pFA5</name>
</geneLocation>
<dbReference type="KEGG" id="fax:FUAX_50000"/>
<protein>
    <submittedName>
        <fullName evidence="3">Uncharacterized protein</fullName>
    </submittedName>
</protein>
<evidence type="ECO:0000256" key="1">
    <source>
        <dbReference type="SAM" id="Coils"/>
    </source>
</evidence>
<evidence type="ECO:0000256" key="2">
    <source>
        <dbReference type="SAM" id="MobiDB-lite"/>
    </source>
</evidence>
<feature type="region of interest" description="Disordered" evidence="2">
    <location>
        <begin position="594"/>
        <end position="619"/>
    </location>
</feature>
<name>A0AAU9CQV7_9BACT</name>
<organism evidence="3 4">
    <name type="scientific">Fulvitalea axinellae</name>
    <dbReference type="NCBI Taxonomy" id="1182444"/>
    <lineage>
        <taxon>Bacteria</taxon>
        <taxon>Pseudomonadati</taxon>
        <taxon>Bacteroidota</taxon>
        <taxon>Cytophagia</taxon>
        <taxon>Cytophagales</taxon>
        <taxon>Persicobacteraceae</taxon>
        <taxon>Fulvitalea</taxon>
    </lineage>
</organism>
<feature type="region of interest" description="Disordered" evidence="2">
    <location>
        <begin position="1"/>
        <end position="55"/>
    </location>
</feature>
<accession>A0AAU9CQV7</accession>
<gene>
    <name evidence="3" type="ORF">FUAX_50000</name>
</gene>
<keyword evidence="4" id="KW-1185">Reference proteome</keyword>
<reference evidence="3 4" key="1">
    <citation type="submission" date="2021-12" db="EMBL/GenBank/DDBJ databases">
        <title>Genome sequencing of bacteria with rrn-lacking chromosome and rrn-plasmid.</title>
        <authorList>
            <person name="Anda M."/>
            <person name="Iwasaki W."/>
        </authorList>
    </citation>
    <scope>NUCLEOTIDE SEQUENCE [LARGE SCALE GENOMIC DNA]</scope>
    <source>
        <strain evidence="3 4">DSM 100852</strain>
        <plasmid evidence="3 4">pFA5</plasmid>
    </source>
</reference>
<evidence type="ECO:0000313" key="3">
    <source>
        <dbReference type="EMBL" id="BDD12568.1"/>
    </source>
</evidence>
<dbReference type="Proteomes" id="UP001348817">
    <property type="component" value="Plasmid pFA5"/>
</dbReference>